<dbReference type="Pfam" id="PF02263">
    <property type="entry name" value="GBP"/>
    <property type="match status" value="1"/>
</dbReference>
<accession>A0AAE0TCZ2</accession>
<reference evidence="7" key="2">
    <citation type="journal article" date="2021" name="Genome Biol. Evol.">
        <title>Developing a high-quality reference genome for a parasitic bivalve with doubly uniparental inheritance (Bivalvia: Unionida).</title>
        <authorList>
            <person name="Smith C.H."/>
        </authorList>
    </citation>
    <scope>NUCLEOTIDE SEQUENCE</scope>
    <source>
        <strain evidence="7">CHS0354</strain>
        <tissue evidence="7">Mantle</tissue>
    </source>
</reference>
<dbReference type="Gene3D" id="1.20.1000.10">
    <property type="entry name" value="Guanylate-binding protein, C-terminal domain"/>
    <property type="match status" value="1"/>
</dbReference>
<evidence type="ECO:0000313" key="7">
    <source>
        <dbReference type="EMBL" id="KAK3607931.1"/>
    </source>
</evidence>
<comment type="caution">
    <text evidence="7">The sequence shown here is derived from an EMBL/GenBank/DDBJ whole genome shotgun (WGS) entry which is preliminary data.</text>
</comment>
<keyword evidence="5" id="KW-0175">Coiled coil</keyword>
<gene>
    <name evidence="7" type="ORF">CHS0354_006524</name>
</gene>
<evidence type="ECO:0000256" key="4">
    <source>
        <dbReference type="PROSITE-ProRule" id="PRU01052"/>
    </source>
</evidence>
<dbReference type="PANTHER" id="PTHR10751">
    <property type="entry name" value="GUANYLATE BINDING PROTEIN"/>
    <property type="match status" value="1"/>
</dbReference>
<dbReference type="Gene3D" id="3.40.50.300">
    <property type="entry name" value="P-loop containing nucleotide triphosphate hydrolases"/>
    <property type="match status" value="1"/>
</dbReference>
<feature type="coiled-coil region" evidence="5">
    <location>
        <begin position="401"/>
        <end position="600"/>
    </location>
</feature>
<organism evidence="7 8">
    <name type="scientific">Potamilus streckersoni</name>
    <dbReference type="NCBI Taxonomy" id="2493646"/>
    <lineage>
        <taxon>Eukaryota</taxon>
        <taxon>Metazoa</taxon>
        <taxon>Spiralia</taxon>
        <taxon>Lophotrochozoa</taxon>
        <taxon>Mollusca</taxon>
        <taxon>Bivalvia</taxon>
        <taxon>Autobranchia</taxon>
        <taxon>Heteroconchia</taxon>
        <taxon>Palaeoheterodonta</taxon>
        <taxon>Unionida</taxon>
        <taxon>Unionoidea</taxon>
        <taxon>Unionidae</taxon>
        <taxon>Ambleminae</taxon>
        <taxon>Lampsilini</taxon>
        <taxon>Potamilus</taxon>
    </lineage>
</organism>
<dbReference type="GO" id="GO:0003924">
    <property type="term" value="F:GTPase activity"/>
    <property type="evidence" value="ECO:0007669"/>
    <property type="project" value="InterPro"/>
</dbReference>
<evidence type="ECO:0000256" key="5">
    <source>
        <dbReference type="SAM" id="Coils"/>
    </source>
</evidence>
<keyword evidence="2" id="KW-0378">Hydrolase</keyword>
<protein>
    <recommendedName>
        <fullName evidence="6">GB1/RHD3-type G domain-containing protein</fullName>
    </recommendedName>
</protein>
<proteinExistence type="inferred from homology"/>
<reference evidence="7" key="3">
    <citation type="submission" date="2023-05" db="EMBL/GenBank/DDBJ databases">
        <authorList>
            <person name="Smith C.H."/>
        </authorList>
    </citation>
    <scope>NUCLEOTIDE SEQUENCE</scope>
    <source>
        <strain evidence="7">CHS0354</strain>
        <tissue evidence="7">Mantle</tissue>
    </source>
</reference>
<evidence type="ECO:0000313" key="8">
    <source>
        <dbReference type="Proteomes" id="UP001195483"/>
    </source>
</evidence>
<comment type="similarity">
    <text evidence="4">Belongs to the TRAFAC class dynamin-like GTPase superfamily. GB1/RHD3 GTPase family.</text>
</comment>
<reference evidence="7" key="1">
    <citation type="journal article" date="2021" name="Genome Biol. Evol.">
        <title>A High-Quality Reference Genome for a Parasitic Bivalve with Doubly Uniparental Inheritance (Bivalvia: Unionida).</title>
        <authorList>
            <person name="Smith C.H."/>
        </authorList>
    </citation>
    <scope>NUCLEOTIDE SEQUENCE</scope>
    <source>
        <strain evidence="7">CHS0354</strain>
    </source>
</reference>
<evidence type="ECO:0000256" key="2">
    <source>
        <dbReference type="ARBA" id="ARBA00022801"/>
    </source>
</evidence>
<dbReference type="Proteomes" id="UP001195483">
    <property type="component" value="Unassembled WGS sequence"/>
</dbReference>
<evidence type="ECO:0000256" key="3">
    <source>
        <dbReference type="ARBA" id="ARBA00023134"/>
    </source>
</evidence>
<dbReference type="EMBL" id="JAEAOA010000451">
    <property type="protein sequence ID" value="KAK3607931.1"/>
    <property type="molecule type" value="Genomic_DNA"/>
</dbReference>
<dbReference type="InterPro" id="IPR027417">
    <property type="entry name" value="P-loop_NTPase"/>
</dbReference>
<keyword evidence="8" id="KW-1185">Reference proteome</keyword>
<dbReference type="SUPFAM" id="SSF48340">
    <property type="entry name" value="Interferon-induced guanylate-binding protein 1 (GBP1), C-terminal domain"/>
    <property type="match status" value="1"/>
</dbReference>
<dbReference type="GO" id="GO:0005525">
    <property type="term" value="F:GTP binding"/>
    <property type="evidence" value="ECO:0007669"/>
    <property type="project" value="UniProtKB-KW"/>
</dbReference>
<sequence length="625" mass="73139">MEFTSLPVFREPLCIIESEHDGTLCIKDEVLDQIALLDKKLHIVTIVGLYRTGKSYLLNRIAGVNKGFPLGSTIKAQTKGIWAWCHPHPVYTDHVLVLLDSEGLGDVEKGDSNHDFWILALAVLLSSTLVYNIIGTFSEYDLEKLSFVTEISNYIRISAKGNGEGDTNYDQFFPMFILSMRDFSLTMINEDREITPDEYLEEFCLNVQEEKTDKERRYNKTRTSIRKYFKTRKCFTFDRPGSRTVLQALKEMDYVELSKDFLEDCDKFIKYIHEECPVKMVDNGCTVNGSMLATLVRSYVEAIRNGSVPCVEDALSTMAETENKKLLESCCEIYTREMGVILKLPTPDEQTLLDAHQQCMNKAADYFLEKYIYDKDKKFQMEAKVLEVYEKYKRENEVASVECCEKALQDLNAKMLEKLQKESYCRPGGYVEYMSDLNELQEKYMRLEGLGCKKEETLLKFLDRKHAERTTIEQADIKMTEKEEEVKKERNRADAEAREKVEIERHAEKSRVEFEEKIREKDKNCKQLEENIVAEITKIKDETDKVVEERVAKEKSKKEDKLLEELEKLNKQTRYLQQNLERQEREQQQMVHQITRLKAENNQYFYERQLLSRSREENSSRCSLS</sequence>
<dbReference type="CDD" id="cd01851">
    <property type="entry name" value="GBP"/>
    <property type="match status" value="1"/>
</dbReference>
<evidence type="ECO:0000256" key="1">
    <source>
        <dbReference type="ARBA" id="ARBA00022741"/>
    </source>
</evidence>
<dbReference type="SUPFAM" id="SSF52540">
    <property type="entry name" value="P-loop containing nucleoside triphosphate hydrolases"/>
    <property type="match status" value="1"/>
</dbReference>
<dbReference type="InterPro" id="IPR036543">
    <property type="entry name" value="Guanylate-bd_C_sf"/>
</dbReference>
<dbReference type="PROSITE" id="PS51715">
    <property type="entry name" value="G_GB1_RHD3"/>
    <property type="match status" value="1"/>
</dbReference>
<dbReference type="InterPro" id="IPR015894">
    <property type="entry name" value="Guanylate-bd_N"/>
</dbReference>
<dbReference type="InterPro" id="IPR030386">
    <property type="entry name" value="G_GB1_RHD3_dom"/>
</dbReference>
<dbReference type="AlphaFoldDB" id="A0AAE0TCZ2"/>
<dbReference type="Pfam" id="PF02841">
    <property type="entry name" value="GBP_C"/>
    <property type="match status" value="1"/>
</dbReference>
<keyword evidence="3" id="KW-0342">GTP-binding</keyword>
<feature type="domain" description="GB1/RHD3-type G" evidence="6">
    <location>
        <begin position="38"/>
        <end position="273"/>
    </location>
</feature>
<dbReference type="InterPro" id="IPR003191">
    <property type="entry name" value="Guanylate-bd/ATL_C"/>
</dbReference>
<keyword evidence="1" id="KW-0547">Nucleotide-binding</keyword>
<evidence type="ECO:0000259" key="6">
    <source>
        <dbReference type="PROSITE" id="PS51715"/>
    </source>
</evidence>
<name>A0AAE0TCZ2_9BIVA</name>